<name>A0AAV9PSE3_9PEZI</name>
<keyword evidence="2" id="KW-1185">Reference proteome</keyword>
<proteinExistence type="predicted"/>
<evidence type="ECO:0000313" key="2">
    <source>
        <dbReference type="Proteomes" id="UP001337655"/>
    </source>
</evidence>
<dbReference type="GeneID" id="89922164"/>
<gene>
    <name evidence="1" type="ORF">LTR77_000814</name>
</gene>
<dbReference type="Proteomes" id="UP001337655">
    <property type="component" value="Unassembled WGS sequence"/>
</dbReference>
<protein>
    <submittedName>
        <fullName evidence="1">Uncharacterized protein</fullName>
    </submittedName>
</protein>
<dbReference type="RefSeq" id="XP_064664313.1">
    <property type="nucleotide sequence ID" value="XM_064798079.1"/>
</dbReference>
<sequence>MATEACSWSLPILLKKTQLVALGNVETYFDGDDVRSIDEGMNEVAVALVEVLNVMLNVRVDDEKSGTDNGMTRLEDEEGAVNETVTVSTCVWVTTTLLISVDVALMVIRSVKVVVVVVDDSAADMSDEAEAWADLSTMKEEPRLSTQML</sequence>
<organism evidence="1 2">
    <name type="scientific">Saxophila tyrrhenica</name>
    <dbReference type="NCBI Taxonomy" id="1690608"/>
    <lineage>
        <taxon>Eukaryota</taxon>
        <taxon>Fungi</taxon>
        <taxon>Dikarya</taxon>
        <taxon>Ascomycota</taxon>
        <taxon>Pezizomycotina</taxon>
        <taxon>Dothideomycetes</taxon>
        <taxon>Dothideomycetidae</taxon>
        <taxon>Mycosphaerellales</taxon>
        <taxon>Extremaceae</taxon>
        <taxon>Saxophila</taxon>
    </lineage>
</organism>
<reference evidence="1 2" key="1">
    <citation type="submission" date="2023-08" db="EMBL/GenBank/DDBJ databases">
        <title>Black Yeasts Isolated from many extreme environments.</title>
        <authorList>
            <person name="Coleine C."/>
            <person name="Stajich J.E."/>
            <person name="Selbmann L."/>
        </authorList>
    </citation>
    <scope>NUCLEOTIDE SEQUENCE [LARGE SCALE GENOMIC DNA]</scope>
    <source>
        <strain evidence="1 2">CCFEE 5935</strain>
    </source>
</reference>
<dbReference type="AlphaFoldDB" id="A0AAV9PSE3"/>
<accession>A0AAV9PSE3</accession>
<dbReference type="EMBL" id="JAVRRT010000001">
    <property type="protein sequence ID" value="KAK5175675.1"/>
    <property type="molecule type" value="Genomic_DNA"/>
</dbReference>
<evidence type="ECO:0000313" key="1">
    <source>
        <dbReference type="EMBL" id="KAK5175675.1"/>
    </source>
</evidence>
<comment type="caution">
    <text evidence="1">The sequence shown here is derived from an EMBL/GenBank/DDBJ whole genome shotgun (WGS) entry which is preliminary data.</text>
</comment>